<keyword evidence="8" id="KW-1185">Reference proteome</keyword>
<evidence type="ECO:0000313" key="7">
    <source>
        <dbReference type="EMBL" id="KAJ1965233.1"/>
    </source>
</evidence>
<proteinExistence type="inferred from homology"/>
<keyword evidence="3" id="KW-0963">Cytoplasm</keyword>
<dbReference type="OrthoDB" id="21128at2759"/>
<dbReference type="InterPro" id="IPR036322">
    <property type="entry name" value="WD40_repeat_dom_sf"/>
</dbReference>
<dbReference type="AlphaFoldDB" id="A0A9W8AT75"/>
<comment type="similarity">
    <text evidence="2">Belongs to the WD repeat EDC4 family.</text>
</comment>
<feature type="non-terminal residue" evidence="7">
    <location>
        <position position="863"/>
    </location>
</feature>
<evidence type="ECO:0000256" key="3">
    <source>
        <dbReference type="ARBA" id="ARBA00022490"/>
    </source>
</evidence>
<evidence type="ECO:0000256" key="2">
    <source>
        <dbReference type="ARBA" id="ARBA00009639"/>
    </source>
</evidence>
<feature type="region of interest" description="Disordered" evidence="6">
    <location>
        <begin position="1"/>
        <end position="54"/>
    </location>
</feature>
<evidence type="ECO:0000256" key="5">
    <source>
        <dbReference type="ARBA" id="ARBA00022737"/>
    </source>
</evidence>
<dbReference type="InterPro" id="IPR045152">
    <property type="entry name" value="EDC4-like"/>
</dbReference>
<gene>
    <name evidence="7" type="ORF">IWQ62_002720</name>
</gene>
<feature type="region of interest" description="Disordered" evidence="6">
    <location>
        <begin position="811"/>
        <end position="863"/>
    </location>
</feature>
<dbReference type="InterPro" id="IPR001680">
    <property type="entry name" value="WD40_rpt"/>
</dbReference>
<dbReference type="GO" id="GO:0031087">
    <property type="term" value="P:deadenylation-independent decapping of nuclear-transcribed mRNA"/>
    <property type="evidence" value="ECO:0007669"/>
    <property type="project" value="InterPro"/>
</dbReference>
<dbReference type="SMART" id="SM00320">
    <property type="entry name" value="WD40"/>
    <property type="match status" value="2"/>
</dbReference>
<evidence type="ECO:0000256" key="4">
    <source>
        <dbReference type="ARBA" id="ARBA00022574"/>
    </source>
</evidence>
<feature type="compositionally biased region" description="Polar residues" evidence="6">
    <location>
        <begin position="98"/>
        <end position="138"/>
    </location>
</feature>
<keyword evidence="5" id="KW-0677">Repeat</keyword>
<dbReference type="InterPro" id="IPR015943">
    <property type="entry name" value="WD40/YVTN_repeat-like_dom_sf"/>
</dbReference>
<evidence type="ECO:0000256" key="1">
    <source>
        <dbReference type="ARBA" id="ARBA00004201"/>
    </source>
</evidence>
<feature type="compositionally biased region" description="Low complexity" evidence="6">
    <location>
        <begin position="40"/>
        <end position="54"/>
    </location>
</feature>
<comment type="caution">
    <text evidence="7">The sequence shown here is derived from an EMBL/GenBank/DDBJ whole genome shotgun (WGS) entry which is preliminary data.</text>
</comment>
<dbReference type="PANTHER" id="PTHR15598">
    <property type="entry name" value="ENHANCER OF MRNA-DECAPPING PROTEIN 4"/>
    <property type="match status" value="1"/>
</dbReference>
<reference evidence="7" key="1">
    <citation type="submission" date="2022-07" db="EMBL/GenBank/DDBJ databases">
        <title>Phylogenomic reconstructions and comparative analyses of Kickxellomycotina fungi.</title>
        <authorList>
            <person name="Reynolds N.K."/>
            <person name="Stajich J.E."/>
            <person name="Barry K."/>
            <person name="Grigoriev I.V."/>
            <person name="Crous P."/>
            <person name="Smith M.E."/>
        </authorList>
    </citation>
    <scope>NUCLEOTIDE SEQUENCE</scope>
    <source>
        <strain evidence="7">RSA 1196</strain>
    </source>
</reference>
<dbReference type="Proteomes" id="UP001150925">
    <property type="component" value="Unassembled WGS sequence"/>
</dbReference>
<dbReference type="SUPFAM" id="SSF50978">
    <property type="entry name" value="WD40 repeat-like"/>
    <property type="match status" value="1"/>
</dbReference>
<organism evidence="7 8">
    <name type="scientific">Dispira parvispora</name>
    <dbReference type="NCBI Taxonomy" id="1520584"/>
    <lineage>
        <taxon>Eukaryota</taxon>
        <taxon>Fungi</taxon>
        <taxon>Fungi incertae sedis</taxon>
        <taxon>Zoopagomycota</taxon>
        <taxon>Kickxellomycotina</taxon>
        <taxon>Dimargaritomycetes</taxon>
        <taxon>Dimargaritales</taxon>
        <taxon>Dimargaritaceae</taxon>
        <taxon>Dispira</taxon>
    </lineage>
</organism>
<dbReference type="Gene3D" id="2.130.10.10">
    <property type="entry name" value="YVTN repeat-like/Quinoprotein amine dehydrogenase"/>
    <property type="match status" value="1"/>
</dbReference>
<evidence type="ECO:0000256" key="6">
    <source>
        <dbReference type="SAM" id="MobiDB-lite"/>
    </source>
</evidence>
<keyword evidence="4" id="KW-0853">WD repeat</keyword>
<dbReference type="EMBL" id="JANBPY010000617">
    <property type="protein sequence ID" value="KAJ1965233.1"/>
    <property type="molecule type" value="Genomic_DNA"/>
</dbReference>
<name>A0A9W8AT75_9FUNG</name>
<feature type="region of interest" description="Disordered" evidence="6">
    <location>
        <begin position="68"/>
        <end position="145"/>
    </location>
</feature>
<protein>
    <recommendedName>
        <fullName evidence="9">Enhancer of mRNA-decapping protein 4 WD40 repeat region domain-containing protein</fullName>
    </recommendedName>
</protein>
<feature type="compositionally biased region" description="Basic residues" evidence="6">
    <location>
        <begin position="85"/>
        <end position="97"/>
    </location>
</feature>
<evidence type="ECO:0008006" key="9">
    <source>
        <dbReference type="Google" id="ProtNLM"/>
    </source>
</evidence>
<evidence type="ECO:0000313" key="8">
    <source>
        <dbReference type="Proteomes" id="UP001150925"/>
    </source>
</evidence>
<dbReference type="Pfam" id="PF00400">
    <property type="entry name" value="WD40"/>
    <property type="match status" value="1"/>
</dbReference>
<dbReference type="PANTHER" id="PTHR15598:SF5">
    <property type="entry name" value="ENHANCER OF MRNA-DECAPPING PROTEIN 4"/>
    <property type="match status" value="1"/>
</dbReference>
<accession>A0A9W8AT75</accession>
<dbReference type="GO" id="GO:0000932">
    <property type="term" value="C:P-body"/>
    <property type="evidence" value="ECO:0007669"/>
    <property type="project" value="UniProtKB-SubCell"/>
</dbReference>
<sequence length="863" mass="93242">MAHNGTRKVSENTENHPFSRTRHQSSSSTSSTSLGNQRNSKTLSSTSTSPSTSLLQLLQRKSTDNATFVHPMDLINRSTSNRGRSSPRVHQSGRRHSPASSRSTSGKSTPIQQSQTSLAQNSSTSLDKVTPHPSTSPVSGGGALSIPHGAVLDQRRVGIDVTQHYETLVSKSLFEYTPITLVPSDVQFRIGCIIAVNRDFICYPVKQSKIRVIHRLDGVRTLLQAHNQPIIDMAFCPSLGASGSVDHSMVGSLLASVAGDHTVIIWKLCKVHYGSHADIVYQQVLTLNENTLDQPHHRVVWCRSRPGLLAVVAKTTLRLLQFSATSLSTDASSPANLSSEITHHTVKCITVDSSICDLDFAPDGDHLLSGHTDGSIRCLHISSEKWIVLVPPKASPQVVPEPVTFVRAMQGNPTRGSSNGGVEEQSPGLPGPVRFVTASNRNLLIKVWEASSQASFQPVQELCFTHPTMPPAEMFNTLVYDRSTATLLVANSERKTAFFINYPPNSLSLIHSSFIVDQPVHSQPILSALFVDSTEFSAPSHPSGVSIPKPETSDQHTLDLFCVQSKSVQQFIIPSHHFYHQKAPRGPDSTASPPLWSDLVGVTSPLPCGASSPQLESDSKSFFHSVEDKPSQAELPNVPINAESSNITVNENPVYPASGGSISPPLAVTAPSADVAQEVSEVSDPRVSSKLDTILQRITTLEQQLVSVPRHSACEIPHETSKPTGMVQQEQLQTEVRSAVQQAIQSSEFSSLIAEHTKQAIISTVESTVGRMFETMLIPAYERATAEMFRQMHETFLSGMNSIATNSVPAVTSVQPPQSGNPSKVGTLPPMEPPLAVARGSKVESPKVSPIRAAVTPHPLPRP</sequence>
<feature type="compositionally biased region" description="Polar residues" evidence="6">
    <location>
        <begin position="811"/>
        <end position="824"/>
    </location>
</feature>
<comment type="subcellular location">
    <subcellularLocation>
        <location evidence="1">Cytoplasm</location>
        <location evidence="1">P-body</location>
    </subcellularLocation>
</comment>